<evidence type="ECO:0000313" key="2">
    <source>
        <dbReference type="Proteomes" id="UP000005824"/>
    </source>
</evidence>
<evidence type="ECO:0008006" key="3">
    <source>
        <dbReference type="Google" id="ProtNLM"/>
    </source>
</evidence>
<organism evidence="1 2">
    <name type="scientific">Chthoniobacter flavus Ellin428</name>
    <dbReference type="NCBI Taxonomy" id="497964"/>
    <lineage>
        <taxon>Bacteria</taxon>
        <taxon>Pseudomonadati</taxon>
        <taxon>Verrucomicrobiota</taxon>
        <taxon>Spartobacteria</taxon>
        <taxon>Chthoniobacterales</taxon>
        <taxon>Chthoniobacteraceae</taxon>
        <taxon>Chthoniobacter</taxon>
    </lineage>
</organism>
<reference evidence="1 2" key="1">
    <citation type="journal article" date="2011" name="J. Bacteriol.">
        <title>Genome sequence of Chthoniobacter flavus Ellin428, an aerobic heterotrophic soil bacterium.</title>
        <authorList>
            <person name="Kant R."/>
            <person name="van Passel M.W."/>
            <person name="Palva A."/>
            <person name="Lucas S."/>
            <person name="Lapidus A."/>
            <person name="Glavina Del Rio T."/>
            <person name="Dalin E."/>
            <person name="Tice H."/>
            <person name="Bruce D."/>
            <person name="Goodwin L."/>
            <person name="Pitluck S."/>
            <person name="Larimer F.W."/>
            <person name="Land M.L."/>
            <person name="Hauser L."/>
            <person name="Sangwan P."/>
            <person name="de Vos W.M."/>
            <person name="Janssen P.H."/>
            <person name="Smidt H."/>
        </authorList>
    </citation>
    <scope>NUCLEOTIDE SEQUENCE [LARGE SCALE GENOMIC DNA]</scope>
    <source>
        <strain evidence="1 2">Ellin428</strain>
    </source>
</reference>
<gene>
    <name evidence="1" type="ORF">CfE428DRAFT_1672</name>
</gene>
<sequence>MKTYSDFIDRVLRAEGRFRKLIPTEPLDYDLLLQLRAADDATLSDQRAIGKPAMFTLVRGGLFYALDAIDEAHKIFQDSPGDLGSYWHGMMHRREGDFDNARYWFRRAGKLPIFDELHRTACEHSADMARQDTWDPYLFTGECEQARFGAEESLKELADLQRVEFEGLFDYCWRQSELK</sequence>
<dbReference type="RefSeq" id="WP_006978998.1">
    <property type="nucleotide sequence ID" value="NZ_ABVL01000004.1"/>
</dbReference>
<dbReference type="AlphaFoldDB" id="B4CYD4"/>
<dbReference type="InParanoid" id="B4CYD4"/>
<protein>
    <recommendedName>
        <fullName evidence="3">Tetratricopeptide repeat protein</fullName>
    </recommendedName>
</protein>
<keyword evidence="2" id="KW-1185">Reference proteome</keyword>
<dbReference type="Proteomes" id="UP000005824">
    <property type="component" value="Unassembled WGS sequence"/>
</dbReference>
<accession>B4CYD4</accession>
<dbReference type="eggNOG" id="COG0128">
    <property type="taxonomic scope" value="Bacteria"/>
</dbReference>
<dbReference type="STRING" id="497964.CfE428DRAFT_1672"/>
<evidence type="ECO:0000313" key="1">
    <source>
        <dbReference type="EMBL" id="EDY20475.1"/>
    </source>
</evidence>
<name>B4CYD4_9BACT</name>
<proteinExistence type="predicted"/>
<dbReference type="EMBL" id="ABVL01000004">
    <property type="protein sequence ID" value="EDY20475.1"/>
    <property type="molecule type" value="Genomic_DNA"/>
</dbReference>
<comment type="caution">
    <text evidence="1">The sequence shown here is derived from an EMBL/GenBank/DDBJ whole genome shotgun (WGS) entry which is preliminary data.</text>
</comment>